<dbReference type="SMART" id="SM00336">
    <property type="entry name" value="BBOX"/>
    <property type="match status" value="1"/>
</dbReference>
<comment type="caution">
    <text evidence="13">The sequence shown here is derived from an EMBL/GenBank/DDBJ whole genome shotgun (WGS) entry which is preliminary data.</text>
</comment>
<dbReference type="InterPro" id="IPR050143">
    <property type="entry name" value="TRIM/RBCC"/>
</dbReference>
<feature type="domain" description="RING-type" evidence="10">
    <location>
        <begin position="46"/>
        <end position="83"/>
    </location>
</feature>
<evidence type="ECO:0000256" key="9">
    <source>
        <dbReference type="SAM" id="MobiDB-lite"/>
    </source>
</evidence>
<organism evidence="13 14">
    <name type="scientific">Crotalus adamanteus</name>
    <name type="common">Eastern diamondback rattlesnake</name>
    <dbReference type="NCBI Taxonomy" id="8729"/>
    <lineage>
        <taxon>Eukaryota</taxon>
        <taxon>Metazoa</taxon>
        <taxon>Chordata</taxon>
        <taxon>Craniata</taxon>
        <taxon>Vertebrata</taxon>
        <taxon>Euteleostomi</taxon>
        <taxon>Lepidosauria</taxon>
        <taxon>Squamata</taxon>
        <taxon>Bifurcata</taxon>
        <taxon>Unidentata</taxon>
        <taxon>Episquamata</taxon>
        <taxon>Toxicofera</taxon>
        <taxon>Serpentes</taxon>
        <taxon>Colubroidea</taxon>
        <taxon>Viperidae</taxon>
        <taxon>Crotalinae</taxon>
        <taxon>Crotalus</taxon>
    </lineage>
</organism>
<comment type="function">
    <text evidence="6">Neurotoxin that produces dose-dependent hypolocomotion and hyperalgesia in mice. May directly act on the central nervous system, as it is 6500-fold more potent when administered intracerebroventricularly than intraperitoneal.</text>
</comment>
<evidence type="ECO:0000256" key="6">
    <source>
        <dbReference type="ARBA" id="ARBA00034460"/>
    </source>
</evidence>
<evidence type="ECO:0000259" key="11">
    <source>
        <dbReference type="PROSITE" id="PS50119"/>
    </source>
</evidence>
<dbReference type="SMART" id="SM00184">
    <property type="entry name" value="RING"/>
    <property type="match status" value="1"/>
</dbReference>
<dbReference type="InterPro" id="IPR043136">
    <property type="entry name" value="B30.2/SPRY_sf"/>
</dbReference>
<dbReference type="Proteomes" id="UP001474421">
    <property type="component" value="Unassembled WGS sequence"/>
</dbReference>
<evidence type="ECO:0000259" key="10">
    <source>
        <dbReference type="PROSITE" id="PS50089"/>
    </source>
</evidence>
<dbReference type="PROSITE" id="PS50119">
    <property type="entry name" value="ZF_BBOX"/>
    <property type="match status" value="1"/>
</dbReference>
<dbReference type="SUPFAM" id="SSF57850">
    <property type="entry name" value="RING/U-box"/>
    <property type="match status" value="1"/>
</dbReference>
<evidence type="ECO:0000256" key="4">
    <source>
        <dbReference type="ARBA" id="ARBA00022771"/>
    </source>
</evidence>
<dbReference type="Gene3D" id="3.30.40.10">
    <property type="entry name" value="Zinc/RING finger domain, C3HC4 (zinc finger)"/>
    <property type="match status" value="1"/>
</dbReference>
<feature type="coiled-coil region" evidence="8">
    <location>
        <begin position="233"/>
        <end position="260"/>
    </location>
</feature>
<keyword evidence="5" id="KW-0862">Zinc</keyword>
<dbReference type="Pfam" id="PF00643">
    <property type="entry name" value="zf-B_box"/>
    <property type="match status" value="1"/>
</dbReference>
<dbReference type="CDD" id="cd19800">
    <property type="entry name" value="Bbox2_xNF7-like"/>
    <property type="match status" value="1"/>
</dbReference>
<dbReference type="InterPro" id="IPR013083">
    <property type="entry name" value="Znf_RING/FYVE/PHD"/>
</dbReference>
<dbReference type="InterPro" id="IPR003877">
    <property type="entry name" value="SPRY_dom"/>
</dbReference>
<dbReference type="Pfam" id="PF13445">
    <property type="entry name" value="zf-RING_UBOX"/>
    <property type="match status" value="1"/>
</dbReference>
<keyword evidence="2" id="KW-0528">Neurotoxin</keyword>
<dbReference type="AlphaFoldDB" id="A0AAW1BUL0"/>
<dbReference type="Pfam" id="PF00622">
    <property type="entry name" value="SPRY"/>
    <property type="match status" value="1"/>
</dbReference>
<evidence type="ECO:0000259" key="12">
    <source>
        <dbReference type="PROSITE" id="PS50188"/>
    </source>
</evidence>
<dbReference type="InterPro" id="IPR001841">
    <property type="entry name" value="Znf_RING"/>
</dbReference>
<evidence type="ECO:0000256" key="5">
    <source>
        <dbReference type="ARBA" id="ARBA00022833"/>
    </source>
</evidence>
<evidence type="ECO:0000256" key="8">
    <source>
        <dbReference type="SAM" id="Coils"/>
    </source>
</evidence>
<dbReference type="Gene3D" id="3.30.160.60">
    <property type="entry name" value="Classic Zinc Finger"/>
    <property type="match status" value="1"/>
</dbReference>
<dbReference type="PRINTS" id="PR01407">
    <property type="entry name" value="BUTYPHLNCDUF"/>
</dbReference>
<dbReference type="PANTHER" id="PTHR24103">
    <property type="entry name" value="E3 UBIQUITIN-PROTEIN LIGASE TRIM"/>
    <property type="match status" value="1"/>
</dbReference>
<protein>
    <submittedName>
        <fullName evidence="13">Nuclear factor 7 ovary</fullName>
    </submittedName>
</protein>
<dbReference type="SMART" id="SM00449">
    <property type="entry name" value="SPRY"/>
    <property type="match status" value="1"/>
</dbReference>
<evidence type="ECO:0000256" key="2">
    <source>
        <dbReference type="ARBA" id="ARBA00022699"/>
    </source>
</evidence>
<name>A0AAW1BUL0_CROAD</name>
<accession>A0AAW1BUL0</accession>
<evidence type="ECO:0000313" key="13">
    <source>
        <dbReference type="EMBL" id="KAK9405859.1"/>
    </source>
</evidence>
<evidence type="ECO:0000256" key="1">
    <source>
        <dbReference type="ARBA" id="ARBA00009651"/>
    </source>
</evidence>
<feature type="region of interest" description="Disordered" evidence="9">
    <location>
        <begin position="354"/>
        <end position="390"/>
    </location>
</feature>
<feature type="domain" description="B30.2/SPRY" evidence="12">
    <location>
        <begin position="433"/>
        <end position="622"/>
    </location>
</feature>
<dbReference type="SUPFAM" id="SSF57845">
    <property type="entry name" value="B-box zinc-binding domain"/>
    <property type="match status" value="1"/>
</dbReference>
<keyword evidence="3" id="KW-0479">Metal-binding</keyword>
<dbReference type="InterPro" id="IPR001870">
    <property type="entry name" value="B30.2/SPRY"/>
</dbReference>
<gene>
    <name evidence="13" type="ORF">NXF25_004633</name>
</gene>
<sequence>MGDGSQGSGEAEIEAILPGKPVQAVFELTNMASVREVSSFTEDLLCPICLSLFRDPRMLECGHSFCAPCLEPCIPRKLCPECRRPFSLRHMTINRALCSLSEKARLLKLDEGAQLSGTGSWYFCEEHEEPLKLFCSQDEAPICVICRDLPQHRGHDFLPIKNAVQTYQDQLKAFLEPLEEDLRRLKRSQCHQQENIIELKTCSESLSDHVSGEFVKMHQLLNDRELAIKQSLENQQEKNLAQMETKLKELDCKMASCSETLCRIQAGLECKDHISFLKEAKELLERLSKEQPDEPELGAKLVGEDRLGASSDDTSSDDTDEFVNEIDRLMRDAEDSDEEEEGEVKKFVPFGMPFSRVSKEQPDEPELGAKLVGEDGLGDSSDDTSSDDTDEFLNGVARLMRDAEDDDEEEEEKEEDEDGVVAVDLNLGEFKGPLQFCAWKELLGAVHPVPANFISDCNSAQPSLVFLKEATGVNSSPNQCFRRQKSERFTSSLCVVGWKGITTGTFYWEIEVGDSTGWVLGMAKKSVKHKKRLNVLPKEGVWAIELKAGEYQALSEPRTPLSVCGRMEKVGIYLDFEGGHLYFYNSSSMTHLYTFQECFHEELLPFLSTQSSYPLSVWNLVI</sequence>
<feature type="compositionally biased region" description="Acidic residues" evidence="9">
    <location>
        <begin position="376"/>
        <end position="390"/>
    </location>
</feature>
<evidence type="ECO:0000313" key="14">
    <source>
        <dbReference type="Proteomes" id="UP001474421"/>
    </source>
</evidence>
<feature type="region of interest" description="Disordered" evidence="9">
    <location>
        <begin position="288"/>
        <end position="321"/>
    </location>
</feature>
<proteinExistence type="inferred from homology"/>
<dbReference type="InterPro" id="IPR013320">
    <property type="entry name" value="ConA-like_dom_sf"/>
</dbReference>
<dbReference type="Gene3D" id="2.60.120.920">
    <property type="match status" value="1"/>
</dbReference>
<dbReference type="PROSITE" id="PS50089">
    <property type="entry name" value="ZF_RING_2"/>
    <property type="match status" value="1"/>
</dbReference>
<reference evidence="13 14" key="1">
    <citation type="journal article" date="2024" name="Proc. Natl. Acad. Sci. U.S.A.">
        <title>The genetic regulatory architecture and epigenomic basis for age-related changes in rattlesnake venom.</title>
        <authorList>
            <person name="Hogan M.P."/>
            <person name="Holding M.L."/>
            <person name="Nystrom G.S."/>
            <person name="Colston T.J."/>
            <person name="Bartlett D.A."/>
            <person name="Mason A.J."/>
            <person name="Ellsworth S.A."/>
            <person name="Rautsaw R.M."/>
            <person name="Lawrence K.C."/>
            <person name="Strickland J.L."/>
            <person name="He B."/>
            <person name="Fraser P."/>
            <person name="Margres M.J."/>
            <person name="Gilbert D.M."/>
            <person name="Gibbs H.L."/>
            <person name="Parkinson C.L."/>
            <person name="Rokyta D.R."/>
        </authorList>
    </citation>
    <scope>NUCLEOTIDE SEQUENCE [LARGE SCALE GENOMIC DNA]</scope>
    <source>
        <strain evidence="13">DRR0105</strain>
    </source>
</reference>
<dbReference type="PROSITE" id="PS00518">
    <property type="entry name" value="ZF_RING_1"/>
    <property type="match status" value="1"/>
</dbReference>
<dbReference type="SUPFAM" id="SSF49899">
    <property type="entry name" value="Concanavalin A-like lectins/glucanases"/>
    <property type="match status" value="1"/>
</dbReference>
<keyword evidence="2" id="KW-0800">Toxin</keyword>
<dbReference type="GO" id="GO:0008270">
    <property type="term" value="F:zinc ion binding"/>
    <property type="evidence" value="ECO:0007669"/>
    <property type="project" value="UniProtKB-KW"/>
</dbReference>
<dbReference type="InterPro" id="IPR027370">
    <property type="entry name" value="Znf-RING_euk"/>
</dbReference>
<dbReference type="EMBL" id="JAOTOJ010000002">
    <property type="protein sequence ID" value="KAK9405859.1"/>
    <property type="molecule type" value="Genomic_DNA"/>
</dbReference>
<feature type="domain" description="B box-type" evidence="11">
    <location>
        <begin position="123"/>
        <end position="160"/>
    </location>
</feature>
<dbReference type="InterPro" id="IPR003879">
    <property type="entry name" value="Butyrophylin_SPRY"/>
</dbReference>
<keyword evidence="14" id="KW-1185">Reference proteome</keyword>
<dbReference type="PROSITE" id="PS50188">
    <property type="entry name" value="B302_SPRY"/>
    <property type="match status" value="1"/>
</dbReference>
<keyword evidence="4 7" id="KW-0863">Zinc-finger</keyword>
<dbReference type="InterPro" id="IPR000315">
    <property type="entry name" value="Znf_B-box"/>
</dbReference>
<comment type="similarity">
    <text evidence="1">Belongs to the ohanin/vespryn family.</text>
</comment>
<evidence type="ECO:0000256" key="3">
    <source>
        <dbReference type="ARBA" id="ARBA00022723"/>
    </source>
</evidence>
<dbReference type="InterPro" id="IPR017907">
    <property type="entry name" value="Znf_RING_CS"/>
</dbReference>
<keyword evidence="8" id="KW-0175">Coiled coil</keyword>
<evidence type="ECO:0000256" key="7">
    <source>
        <dbReference type="PROSITE-ProRule" id="PRU00024"/>
    </source>
</evidence>